<feature type="transmembrane region" description="Helical" evidence="1">
    <location>
        <begin position="24"/>
        <end position="42"/>
    </location>
</feature>
<reference evidence="2 3" key="1">
    <citation type="submission" date="2017-02" db="EMBL/GenBank/DDBJ databases">
        <authorList>
            <person name="Peterson S.W."/>
        </authorList>
    </citation>
    <scope>NUCLEOTIDE SEQUENCE [LARGE SCALE GENOMIC DNA]</scope>
    <source>
        <strain evidence="2 3">DSM 21481</strain>
    </source>
</reference>
<protein>
    <recommendedName>
        <fullName evidence="4">SAF domain-containing protein</fullName>
    </recommendedName>
</protein>
<proteinExistence type="predicted"/>
<dbReference type="RefSeq" id="WP_079569747.1">
    <property type="nucleotide sequence ID" value="NZ_FUZQ01000001.1"/>
</dbReference>
<evidence type="ECO:0000256" key="1">
    <source>
        <dbReference type="SAM" id="Phobius"/>
    </source>
</evidence>
<dbReference type="STRING" id="526729.SAMN04324258_0174"/>
<keyword evidence="1" id="KW-0472">Membrane</keyword>
<name>A0A1T5I8V2_9MICO</name>
<dbReference type="Proteomes" id="UP000189777">
    <property type="component" value="Unassembled WGS sequence"/>
</dbReference>
<accession>A0A1T5I8V2</accession>
<keyword evidence="3" id="KW-1185">Reference proteome</keyword>
<keyword evidence="1" id="KW-1133">Transmembrane helix</keyword>
<evidence type="ECO:0008006" key="4">
    <source>
        <dbReference type="Google" id="ProtNLM"/>
    </source>
</evidence>
<organism evidence="2 3">
    <name type="scientific">Krasilnikoviella flava</name>
    <dbReference type="NCBI Taxonomy" id="526729"/>
    <lineage>
        <taxon>Bacteria</taxon>
        <taxon>Bacillati</taxon>
        <taxon>Actinomycetota</taxon>
        <taxon>Actinomycetes</taxon>
        <taxon>Micrococcales</taxon>
        <taxon>Promicromonosporaceae</taxon>
        <taxon>Krasilnikoviella</taxon>
    </lineage>
</organism>
<evidence type="ECO:0000313" key="2">
    <source>
        <dbReference type="EMBL" id="SKC35616.1"/>
    </source>
</evidence>
<dbReference type="AlphaFoldDB" id="A0A1T5I8V2"/>
<dbReference type="EMBL" id="FUZQ01000001">
    <property type="protein sequence ID" value="SKC35616.1"/>
    <property type="molecule type" value="Genomic_DNA"/>
</dbReference>
<keyword evidence="1" id="KW-0812">Transmembrane</keyword>
<dbReference type="OrthoDB" id="5192391at2"/>
<sequence length="217" mass="22068">MSTDPLPAPVAARLRRPTWRDPRLVVGVVIVAASVALGSWAVSSAGRTVPVYAADGTLTPGEAVDVARLRTVDVRIDSGTELYLRADQELPDEVVALRVVDDGELVARSALGDAADVDVRSVSVPVDRAMSSRVTPGAVVDLWSAPEALAGAEPAAEPSPLVEGVVVEQVDEAGSGLVVADGATLHVLVPAEDLPAVLQALAVPGSVTVVPQAGAGV</sequence>
<evidence type="ECO:0000313" key="3">
    <source>
        <dbReference type="Proteomes" id="UP000189777"/>
    </source>
</evidence>
<gene>
    <name evidence="2" type="ORF">SAMN04324258_0174</name>
</gene>